<name>A0A9Q3EQ66_9BASI</name>
<reference evidence="1" key="1">
    <citation type="submission" date="2021-03" db="EMBL/GenBank/DDBJ databases">
        <title>Draft genome sequence of rust myrtle Austropuccinia psidii MF-1, a brazilian biotype.</title>
        <authorList>
            <person name="Quecine M.C."/>
            <person name="Pachon D.M.R."/>
            <person name="Bonatelli M.L."/>
            <person name="Correr F.H."/>
            <person name="Franceschini L.M."/>
            <person name="Leite T.F."/>
            <person name="Margarido G.R.A."/>
            <person name="Almeida C.A."/>
            <person name="Ferrarezi J.A."/>
            <person name="Labate C.A."/>
        </authorList>
    </citation>
    <scope>NUCLEOTIDE SEQUENCE</scope>
    <source>
        <strain evidence="1">MF-1</strain>
    </source>
</reference>
<comment type="caution">
    <text evidence="1">The sequence shown here is derived from an EMBL/GenBank/DDBJ whole genome shotgun (WGS) entry which is preliminary data.</text>
</comment>
<organism evidence="1 2">
    <name type="scientific">Austropuccinia psidii MF-1</name>
    <dbReference type="NCBI Taxonomy" id="1389203"/>
    <lineage>
        <taxon>Eukaryota</taxon>
        <taxon>Fungi</taxon>
        <taxon>Dikarya</taxon>
        <taxon>Basidiomycota</taxon>
        <taxon>Pucciniomycotina</taxon>
        <taxon>Pucciniomycetes</taxon>
        <taxon>Pucciniales</taxon>
        <taxon>Sphaerophragmiaceae</taxon>
        <taxon>Austropuccinia</taxon>
    </lineage>
</organism>
<proteinExistence type="predicted"/>
<evidence type="ECO:0000313" key="2">
    <source>
        <dbReference type="Proteomes" id="UP000765509"/>
    </source>
</evidence>
<dbReference type="Proteomes" id="UP000765509">
    <property type="component" value="Unassembled WGS sequence"/>
</dbReference>
<sequence length="98" mass="10522">MPPPISTLTTRYASAPPLTILPLLKSPQDMPLTLPSTPLMPNPLLRLPSLCSGIRSIGYSGLLAYMMNTITEICLVACSANTFWGEIGGDVHNVVIRV</sequence>
<gene>
    <name evidence="1" type="ORF">O181_062651</name>
</gene>
<evidence type="ECO:0000313" key="1">
    <source>
        <dbReference type="EMBL" id="MBW0522936.1"/>
    </source>
</evidence>
<accession>A0A9Q3EQ66</accession>
<keyword evidence="2" id="KW-1185">Reference proteome</keyword>
<dbReference type="EMBL" id="AVOT02029924">
    <property type="protein sequence ID" value="MBW0522936.1"/>
    <property type="molecule type" value="Genomic_DNA"/>
</dbReference>
<protein>
    <submittedName>
        <fullName evidence="1">Uncharacterized protein</fullName>
    </submittedName>
</protein>
<dbReference type="AlphaFoldDB" id="A0A9Q3EQ66"/>